<evidence type="ECO:0000256" key="3">
    <source>
        <dbReference type="PROSITE-ProRule" id="PRU00266"/>
    </source>
</evidence>
<evidence type="ECO:0000256" key="1">
    <source>
        <dbReference type="ARBA" id="ARBA00006806"/>
    </source>
</evidence>
<evidence type="ECO:0000256" key="4">
    <source>
        <dbReference type="SAM" id="MobiDB-lite"/>
    </source>
</evidence>
<evidence type="ECO:0000313" key="6">
    <source>
        <dbReference type="EMBL" id="OSX67025.1"/>
    </source>
</evidence>
<dbReference type="Pfam" id="PF02970">
    <property type="entry name" value="TBCA"/>
    <property type="match status" value="1"/>
</dbReference>
<evidence type="ECO:0000313" key="7">
    <source>
        <dbReference type="Proteomes" id="UP000194127"/>
    </source>
</evidence>
<organism evidence="6 7">
    <name type="scientific">Postia placenta MAD-698-R-SB12</name>
    <dbReference type="NCBI Taxonomy" id="670580"/>
    <lineage>
        <taxon>Eukaryota</taxon>
        <taxon>Fungi</taxon>
        <taxon>Dikarya</taxon>
        <taxon>Basidiomycota</taxon>
        <taxon>Agaricomycotina</taxon>
        <taxon>Agaricomycetes</taxon>
        <taxon>Polyporales</taxon>
        <taxon>Adustoporiaceae</taxon>
        <taxon>Rhodonia</taxon>
    </lineage>
</organism>
<keyword evidence="7" id="KW-1185">Reference proteome</keyword>
<dbReference type="EMBL" id="KZ110591">
    <property type="protein sequence ID" value="OSX67025.1"/>
    <property type="molecule type" value="Genomic_DNA"/>
</dbReference>
<dbReference type="RefSeq" id="XP_024343819.1">
    <property type="nucleotide sequence ID" value="XM_024478079.1"/>
</dbReference>
<dbReference type="GO" id="GO:0007023">
    <property type="term" value="P:post-chaperonin tubulin folding pathway"/>
    <property type="evidence" value="ECO:0007669"/>
    <property type="project" value="InterPro"/>
</dbReference>
<keyword evidence="2" id="KW-0143">Chaperone</keyword>
<accession>A0A1X6NEF9</accession>
<proteinExistence type="inferred from homology"/>
<dbReference type="OrthoDB" id="296187at2759"/>
<dbReference type="PANTHER" id="PTHR21500:SF0">
    <property type="entry name" value="TUBULIN-SPECIFIC CHAPERONE A"/>
    <property type="match status" value="1"/>
</dbReference>
<dbReference type="Proteomes" id="UP000194127">
    <property type="component" value="Unassembled WGS sequence"/>
</dbReference>
<evidence type="ECO:0000259" key="5">
    <source>
        <dbReference type="PROSITE" id="PS50137"/>
    </source>
</evidence>
<feature type="domain" description="DRBM" evidence="5">
    <location>
        <begin position="68"/>
        <end position="107"/>
    </location>
</feature>
<dbReference type="InterPro" id="IPR004226">
    <property type="entry name" value="TBCA"/>
</dbReference>
<keyword evidence="3" id="KW-0694">RNA-binding</keyword>
<sequence length="333" mass="36566">MPPVRAGRISSALCKCNAQQSALWNQCDVITHEPPDASCATEIHSTIGTTSRSRNRGRSREPAAARESPSWSIEMGVHDMEYGRGTGSDALAAKDAAAQKALEELKKAFSSRKKLRPCAGRTVVSLFEILEAIAHSAAIDVVQRSIKLAPQVREQPPQYIHRSPHAHSRTTMSDTATVRRQLKIKAGVCKRLYKEHKLYQKEEEDQKRKLDKFIADAAEDWDIKNARRMLEESQKMITDTANRLGGAVQDLRELLVAGEKDPALKNDEVLMQAQETFEEASRIALQASRSTRSSCSPLPSLLYSPFADGIPTPRDGGTNPGGGALIAEGAIRD</sequence>
<dbReference type="GO" id="GO:0015630">
    <property type="term" value="C:microtubule cytoskeleton"/>
    <property type="evidence" value="ECO:0007669"/>
    <property type="project" value="TreeGrafter"/>
</dbReference>
<dbReference type="GO" id="GO:0007021">
    <property type="term" value="P:tubulin complex assembly"/>
    <property type="evidence" value="ECO:0007669"/>
    <property type="project" value="InterPro"/>
</dbReference>
<feature type="region of interest" description="Disordered" evidence="4">
    <location>
        <begin position="44"/>
        <end position="70"/>
    </location>
</feature>
<name>A0A1X6NEF9_9APHY</name>
<protein>
    <recommendedName>
        <fullName evidence="5">DRBM domain-containing protein</fullName>
    </recommendedName>
</protein>
<dbReference type="Gene3D" id="1.20.58.90">
    <property type="match status" value="1"/>
</dbReference>
<feature type="region of interest" description="Disordered" evidence="4">
    <location>
        <begin position="155"/>
        <end position="176"/>
    </location>
</feature>
<dbReference type="STRING" id="670580.A0A1X6NEF9"/>
<dbReference type="PANTHER" id="PTHR21500">
    <property type="entry name" value="TUBULIN-SPECIFIC CHAPERONE A"/>
    <property type="match status" value="1"/>
</dbReference>
<dbReference type="InterPro" id="IPR014720">
    <property type="entry name" value="dsRBD_dom"/>
</dbReference>
<dbReference type="GO" id="GO:0003723">
    <property type="term" value="F:RNA binding"/>
    <property type="evidence" value="ECO:0007669"/>
    <property type="project" value="UniProtKB-UniRule"/>
</dbReference>
<dbReference type="GO" id="GO:0005829">
    <property type="term" value="C:cytosol"/>
    <property type="evidence" value="ECO:0007669"/>
    <property type="project" value="TreeGrafter"/>
</dbReference>
<dbReference type="InterPro" id="IPR036126">
    <property type="entry name" value="TBCA_sf"/>
</dbReference>
<comment type="similarity">
    <text evidence="1">Belongs to the TBCA family.</text>
</comment>
<gene>
    <name evidence="6" type="ORF">POSPLADRAFT_1042311</name>
</gene>
<dbReference type="Gene3D" id="3.30.160.20">
    <property type="match status" value="1"/>
</dbReference>
<dbReference type="SUPFAM" id="SSF46988">
    <property type="entry name" value="Tubulin chaperone cofactor A"/>
    <property type="match status" value="1"/>
</dbReference>
<dbReference type="GeneID" id="36323029"/>
<dbReference type="GO" id="GO:0048487">
    <property type="term" value="F:beta-tubulin binding"/>
    <property type="evidence" value="ECO:0007669"/>
    <property type="project" value="InterPro"/>
</dbReference>
<dbReference type="AlphaFoldDB" id="A0A1X6NEF9"/>
<dbReference type="PROSITE" id="PS50137">
    <property type="entry name" value="DS_RBD"/>
    <property type="match status" value="1"/>
</dbReference>
<evidence type="ECO:0000256" key="2">
    <source>
        <dbReference type="ARBA" id="ARBA00023186"/>
    </source>
</evidence>
<reference evidence="6 7" key="1">
    <citation type="submission" date="2017-04" db="EMBL/GenBank/DDBJ databases">
        <title>Genome Sequence of the Model Brown-Rot Fungus Postia placenta SB12.</title>
        <authorList>
            <consortium name="DOE Joint Genome Institute"/>
            <person name="Gaskell J."/>
            <person name="Kersten P."/>
            <person name="Larrondo L.F."/>
            <person name="Canessa P."/>
            <person name="Martinez D."/>
            <person name="Hibbett D."/>
            <person name="Schmoll M."/>
            <person name="Kubicek C.P."/>
            <person name="Martinez A.T."/>
            <person name="Yadav J."/>
            <person name="Master E."/>
            <person name="Magnuson J.K."/>
            <person name="James T."/>
            <person name="Yaver D."/>
            <person name="Berka R."/>
            <person name="Labutti K."/>
            <person name="Lipzen A."/>
            <person name="Aerts A."/>
            <person name="Barry K."/>
            <person name="Henrissat B."/>
            <person name="Blanchette R."/>
            <person name="Grigoriev I."/>
            <person name="Cullen D."/>
        </authorList>
    </citation>
    <scope>NUCLEOTIDE SEQUENCE [LARGE SCALE GENOMIC DNA]</scope>
    <source>
        <strain evidence="6 7">MAD-698-R-SB12</strain>
    </source>
</reference>